<name>T1AKW1_9ZZZZ</name>
<reference evidence="1" key="1">
    <citation type="submission" date="2013-08" db="EMBL/GenBank/DDBJ databases">
        <authorList>
            <person name="Mendez C."/>
            <person name="Richter M."/>
            <person name="Ferrer M."/>
            <person name="Sanchez J."/>
        </authorList>
    </citation>
    <scope>NUCLEOTIDE SEQUENCE</scope>
</reference>
<protein>
    <submittedName>
        <fullName evidence="1">Uncharacterized protein</fullName>
    </submittedName>
</protein>
<comment type="caution">
    <text evidence="1">The sequence shown here is derived from an EMBL/GenBank/DDBJ whole genome shotgun (WGS) entry which is preliminary data.</text>
</comment>
<accession>T1AKW1</accession>
<dbReference type="InterPro" id="IPR027417">
    <property type="entry name" value="P-loop_NTPase"/>
</dbReference>
<dbReference type="Pfam" id="PF13481">
    <property type="entry name" value="AAA_25"/>
    <property type="match status" value="1"/>
</dbReference>
<feature type="non-terminal residue" evidence="1">
    <location>
        <position position="1"/>
    </location>
</feature>
<dbReference type="Gene3D" id="3.40.50.300">
    <property type="entry name" value="P-loop containing nucleotide triphosphate hydrolases"/>
    <property type="match status" value="1"/>
</dbReference>
<dbReference type="EMBL" id="AUZZ01003388">
    <property type="protein sequence ID" value="EQD57118.1"/>
    <property type="molecule type" value="Genomic_DNA"/>
</dbReference>
<sequence length="84" mass="9175">TSYVRDLEARANRDLAMVQRLAAEKPKQTAPAEARGEHGTVELLHAADLKPEPIRWLWPAWLARGKLHVLAGAPGTGKTTLALD</sequence>
<gene>
    <name evidence="1" type="ORF">B2A_04960</name>
</gene>
<organism evidence="1">
    <name type="scientific">mine drainage metagenome</name>
    <dbReference type="NCBI Taxonomy" id="410659"/>
    <lineage>
        <taxon>unclassified sequences</taxon>
        <taxon>metagenomes</taxon>
        <taxon>ecological metagenomes</taxon>
    </lineage>
</organism>
<evidence type="ECO:0000313" key="1">
    <source>
        <dbReference type="EMBL" id="EQD57118.1"/>
    </source>
</evidence>
<dbReference type="AlphaFoldDB" id="T1AKW1"/>
<proteinExistence type="predicted"/>
<dbReference type="SUPFAM" id="SSF52540">
    <property type="entry name" value="P-loop containing nucleoside triphosphate hydrolases"/>
    <property type="match status" value="1"/>
</dbReference>
<feature type="non-terminal residue" evidence="1">
    <location>
        <position position="84"/>
    </location>
</feature>
<reference evidence="1" key="2">
    <citation type="journal article" date="2014" name="ISME J.">
        <title>Microbial stratification in low pH oxic and suboxic macroscopic growths along an acid mine drainage.</title>
        <authorList>
            <person name="Mendez-Garcia C."/>
            <person name="Mesa V."/>
            <person name="Sprenger R.R."/>
            <person name="Richter M."/>
            <person name="Diez M.S."/>
            <person name="Solano J."/>
            <person name="Bargiela R."/>
            <person name="Golyshina O.V."/>
            <person name="Manteca A."/>
            <person name="Ramos J.L."/>
            <person name="Gallego J.R."/>
            <person name="Llorente I."/>
            <person name="Martins Dos Santos V.A."/>
            <person name="Jensen O.N."/>
            <person name="Pelaez A.I."/>
            <person name="Sanchez J."/>
            <person name="Ferrer M."/>
        </authorList>
    </citation>
    <scope>NUCLEOTIDE SEQUENCE</scope>
</reference>